<protein>
    <submittedName>
        <fullName evidence="2">Ubiquinone biosynthesis methyltransferase UbiE</fullName>
    </submittedName>
</protein>
<dbReference type="CDD" id="cd02440">
    <property type="entry name" value="AdoMet_MTases"/>
    <property type="match status" value="1"/>
</dbReference>
<name>A0A917AM18_9BACI</name>
<keyword evidence="3" id="KW-1185">Reference proteome</keyword>
<dbReference type="SUPFAM" id="SSF53335">
    <property type="entry name" value="S-adenosyl-L-methionine-dependent methyltransferases"/>
    <property type="match status" value="1"/>
</dbReference>
<sequence length="240" mass="27661">MIQDKVIQTFNTFAADYEHSVDHSALYNCEYERPTMMECVPKDLPNKNVLDAGCAAGWYAQQFVNLGAHVTAIDVSPEMIEATKRRVGDTCTVMCADLSAKLPFEDDTFDFIVSSLTLHYIQDWDTTFQEFSRVLKKDGTFLFSVHHPMMDQQLSPSDVYFNCELVKDTWKKGGKSVDVYYYRRPLQVIINDTIKHFTFSRMVEPTPTENFKKQNEESYQKLMKTPAFLIIEAKNDKGRA</sequence>
<dbReference type="GO" id="GO:0008757">
    <property type="term" value="F:S-adenosylmethionine-dependent methyltransferase activity"/>
    <property type="evidence" value="ECO:0007669"/>
    <property type="project" value="InterPro"/>
</dbReference>
<accession>A0A917AM18</accession>
<feature type="domain" description="Methyltransferase type 11" evidence="1">
    <location>
        <begin position="50"/>
        <end position="143"/>
    </location>
</feature>
<comment type="caution">
    <text evidence="2">The sequence shown here is derived from an EMBL/GenBank/DDBJ whole genome shotgun (WGS) entry which is preliminary data.</text>
</comment>
<dbReference type="Gene3D" id="3.40.50.150">
    <property type="entry name" value="Vaccinia Virus protein VP39"/>
    <property type="match status" value="1"/>
</dbReference>
<dbReference type="InterPro" id="IPR013216">
    <property type="entry name" value="Methyltransf_11"/>
</dbReference>
<organism evidence="2 3">
    <name type="scientific">Priestia taiwanensis</name>
    <dbReference type="NCBI Taxonomy" id="1347902"/>
    <lineage>
        <taxon>Bacteria</taxon>
        <taxon>Bacillati</taxon>
        <taxon>Bacillota</taxon>
        <taxon>Bacilli</taxon>
        <taxon>Bacillales</taxon>
        <taxon>Bacillaceae</taxon>
        <taxon>Priestia</taxon>
    </lineage>
</organism>
<dbReference type="RefSeq" id="WP_188387138.1">
    <property type="nucleotide sequence ID" value="NZ_BMFK01000001.1"/>
</dbReference>
<evidence type="ECO:0000259" key="1">
    <source>
        <dbReference type="Pfam" id="PF08241"/>
    </source>
</evidence>
<reference evidence="2" key="2">
    <citation type="submission" date="2020-09" db="EMBL/GenBank/DDBJ databases">
        <authorList>
            <person name="Sun Q."/>
            <person name="Zhou Y."/>
        </authorList>
    </citation>
    <scope>NUCLEOTIDE SEQUENCE</scope>
    <source>
        <strain evidence="2">CGMCC 1.12698</strain>
    </source>
</reference>
<gene>
    <name evidence="2" type="ORF">GCM10007140_08050</name>
</gene>
<evidence type="ECO:0000313" key="3">
    <source>
        <dbReference type="Proteomes" id="UP000605259"/>
    </source>
</evidence>
<dbReference type="GO" id="GO:0032259">
    <property type="term" value="P:methylation"/>
    <property type="evidence" value="ECO:0007669"/>
    <property type="project" value="UniProtKB-KW"/>
</dbReference>
<reference evidence="2" key="1">
    <citation type="journal article" date="2014" name="Int. J. Syst. Evol. Microbiol.">
        <title>Complete genome sequence of Corynebacterium casei LMG S-19264T (=DSM 44701T), isolated from a smear-ripened cheese.</title>
        <authorList>
            <consortium name="US DOE Joint Genome Institute (JGI-PGF)"/>
            <person name="Walter F."/>
            <person name="Albersmeier A."/>
            <person name="Kalinowski J."/>
            <person name="Ruckert C."/>
        </authorList>
    </citation>
    <scope>NUCLEOTIDE SEQUENCE</scope>
    <source>
        <strain evidence="2">CGMCC 1.12698</strain>
    </source>
</reference>
<dbReference type="InterPro" id="IPR029063">
    <property type="entry name" value="SAM-dependent_MTases_sf"/>
</dbReference>
<dbReference type="Proteomes" id="UP000605259">
    <property type="component" value="Unassembled WGS sequence"/>
</dbReference>
<dbReference type="EMBL" id="BMFK01000001">
    <property type="protein sequence ID" value="GGE60036.1"/>
    <property type="molecule type" value="Genomic_DNA"/>
</dbReference>
<dbReference type="PANTHER" id="PTHR43861:SF1">
    <property type="entry name" value="TRANS-ACONITATE 2-METHYLTRANSFERASE"/>
    <property type="match status" value="1"/>
</dbReference>
<keyword evidence="2" id="KW-0830">Ubiquinone</keyword>
<keyword evidence="2" id="KW-0489">Methyltransferase</keyword>
<proteinExistence type="predicted"/>
<evidence type="ECO:0000313" key="2">
    <source>
        <dbReference type="EMBL" id="GGE60036.1"/>
    </source>
</evidence>
<dbReference type="PANTHER" id="PTHR43861">
    <property type="entry name" value="TRANS-ACONITATE 2-METHYLTRANSFERASE-RELATED"/>
    <property type="match status" value="1"/>
</dbReference>
<dbReference type="AlphaFoldDB" id="A0A917AM18"/>
<dbReference type="Pfam" id="PF08241">
    <property type="entry name" value="Methyltransf_11"/>
    <property type="match status" value="1"/>
</dbReference>
<keyword evidence="2" id="KW-0808">Transferase</keyword>